<proteinExistence type="predicted"/>
<reference evidence="1 2" key="2">
    <citation type="journal article" date="2012" name="Stand. Genomic Sci.">
        <title>Complete genome sequence of the facultatively anaerobic, appendaged bacterium Muricauda ruestringensis type strain (B1(T)).</title>
        <authorList>
            <person name="Huntemann M."/>
            <person name="Teshima H."/>
            <person name="Lapidus A."/>
            <person name="Nolan M."/>
            <person name="Lucas S."/>
            <person name="Hammon N."/>
            <person name="Deshpande S."/>
            <person name="Cheng J.F."/>
            <person name="Tapia R."/>
            <person name="Goodwin L.A."/>
            <person name="Pitluck S."/>
            <person name="Liolios K."/>
            <person name="Pagani I."/>
            <person name="Ivanova N."/>
            <person name="Mavromatis K."/>
            <person name="Mikhailova N."/>
            <person name="Pati A."/>
            <person name="Chen A."/>
            <person name="Palaniappan K."/>
            <person name="Land M."/>
            <person name="Hauser L."/>
            <person name="Pan C."/>
            <person name="Brambilla E.M."/>
            <person name="Rohde M."/>
            <person name="Spring S."/>
            <person name="Goker M."/>
            <person name="Detter J.C."/>
            <person name="Bristow J."/>
            <person name="Eisen J.A."/>
            <person name="Markowitz V."/>
            <person name="Hugenholtz P."/>
            <person name="Kyrpides N.C."/>
            <person name="Klenk H.P."/>
            <person name="Woyke T."/>
        </authorList>
    </citation>
    <scope>NUCLEOTIDE SEQUENCE [LARGE SCALE GENOMIC DNA]</scope>
    <source>
        <strain evidence="2">DSM 13258 / LMG 19739 / B1</strain>
    </source>
</reference>
<dbReference type="EMBL" id="CP002999">
    <property type="protein sequence ID" value="AEM70876.1"/>
    <property type="molecule type" value="Genomic_DNA"/>
</dbReference>
<sequence>MDDNQIKKMVKYLNPHWEEIMEDFKVRAEKLNILLAKDHNQIGLVLKIHLVVEHYLTSNLQRNFELDDIDSVRLSFSQKTKLIPKSDAAATWLKPGIIELNKIRNKYAHNLSTELKLDDLIEIKKIVKISRDISHNSYEILLNDFAIICGSFLGQSDQKIAKLFREAFKK</sequence>
<dbReference type="HOGENOM" id="CLU_1546927_0_0_10"/>
<organism evidence="1 2">
    <name type="scientific">Allomuricauda ruestringensis (strain DSM 13258 / CIP 107369 / LMG 19739 / B1)</name>
    <name type="common">Muricauda ruestringensis</name>
    <dbReference type="NCBI Taxonomy" id="886377"/>
    <lineage>
        <taxon>Bacteria</taxon>
        <taxon>Pseudomonadati</taxon>
        <taxon>Bacteroidota</taxon>
        <taxon>Flavobacteriia</taxon>
        <taxon>Flavobacteriales</taxon>
        <taxon>Flavobacteriaceae</taxon>
        <taxon>Flagellimonas</taxon>
    </lineage>
</organism>
<evidence type="ECO:0000313" key="2">
    <source>
        <dbReference type="Proteomes" id="UP000008908"/>
    </source>
</evidence>
<dbReference type="eggNOG" id="ENOG5033J52">
    <property type="taxonomic scope" value="Bacteria"/>
</dbReference>
<protein>
    <submittedName>
        <fullName evidence="1">Uncharacterized protein</fullName>
    </submittedName>
</protein>
<evidence type="ECO:0000313" key="1">
    <source>
        <dbReference type="EMBL" id="AEM70876.1"/>
    </source>
</evidence>
<dbReference type="STRING" id="886377.Murru_1836"/>
<reference evidence="2" key="1">
    <citation type="submission" date="2011-08" db="EMBL/GenBank/DDBJ databases">
        <title>The complete genome of Muricauda ruestringensis DSM 13258.</title>
        <authorList>
            <person name="Lucas S."/>
            <person name="Han J."/>
            <person name="Lapidus A."/>
            <person name="Bruce D."/>
            <person name="Goodwin L."/>
            <person name="Pitluck S."/>
            <person name="Peters L."/>
            <person name="Kyrpides N."/>
            <person name="Mavromatis K."/>
            <person name="Ivanova N."/>
            <person name="Ovchinnikova G."/>
            <person name="Teshima H."/>
            <person name="Detter J.C."/>
            <person name="Tapia R."/>
            <person name="Han C."/>
            <person name="Land M."/>
            <person name="Hauser L."/>
            <person name="Markowitz V."/>
            <person name="Cheng J.-F."/>
            <person name="Hugenholtz P."/>
            <person name="Woyke T."/>
            <person name="Wu D."/>
            <person name="Spring S."/>
            <person name="Schroeder M."/>
            <person name="Brambilla E."/>
            <person name="Klenk H.-P."/>
            <person name="Eisen J.A."/>
        </authorList>
    </citation>
    <scope>NUCLEOTIDE SEQUENCE [LARGE SCALE GENOMIC DNA]</scope>
    <source>
        <strain evidence="2">DSM 13258 / LMG 19739 / B1</strain>
    </source>
</reference>
<dbReference type="RefSeq" id="WP_014033157.1">
    <property type="nucleotide sequence ID" value="NC_015945.1"/>
</dbReference>
<accession>G2PJE9</accession>
<dbReference type="Proteomes" id="UP000008908">
    <property type="component" value="Chromosome"/>
</dbReference>
<dbReference type="OrthoDB" id="8479922at2"/>
<dbReference type="KEGG" id="mrs:Murru_1836"/>
<gene>
    <name evidence="1" type="ordered locus">Murru_1836</name>
</gene>
<keyword evidence="2" id="KW-1185">Reference proteome</keyword>
<name>G2PJE9_ALLRU</name>
<dbReference type="AlphaFoldDB" id="G2PJE9"/>